<name>A0A286GR60_9BACT</name>
<evidence type="ECO:0000313" key="1">
    <source>
        <dbReference type="EMBL" id="SOD98051.1"/>
    </source>
</evidence>
<dbReference type="AlphaFoldDB" id="A0A286GR60"/>
<sequence>MQGPFFEFKVENFHIQPFQPLVFRDYKPQENFPNCCPNHKAVMEWAAKFVEEFPNCCEAHKILAKNPLIDLTYFKSDAFAVSIVNRVSYTEHHIEKRIEQANWYEDITNYIEYIISSFGTPSFGDHVYSKSLISLIEARQDEIGQSKAQRLIDYVNGLYERQPDEPVAEEIDLNELYHIYQKWLFVFPFTVQPFDKLKDRFTNIFPVIAEEPVYNPYTQFSKFRVVTKRKLIEWLIDKTKEILKSVNSVELLQNGLVKDTNAHRVDLLNGQHKARQAALVNEFSKQENHYLQVITKWLSNEEKYYKAVMPLLAAKRTGKTSTPPVTDNRANVFNERMHLDEVRKYFIQLAKNSSKNGNPFLTIEQFEQFINRAFVGEPFTEKLSMNEKTGDKGKVIGLFYLFFTRCTTHQPKIGKLDPNATVEKYIRLLTDHFDNWTFDEVKNNFRSGGNWQKPA</sequence>
<accession>A0A286GR60</accession>
<organism evidence="1 2">
    <name type="scientific">Spirosoma fluviale</name>
    <dbReference type="NCBI Taxonomy" id="1597977"/>
    <lineage>
        <taxon>Bacteria</taxon>
        <taxon>Pseudomonadati</taxon>
        <taxon>Bacteroidota</taxon>
        <taxon>Cytophagia</taxon>
        <taxon>Cytophagales</taxon>
        <taxon>Cytophagaceae</taxon>
        <taxon>Spirosoma</taxon>
    </lineage>
</organism>
<keyword evidence="2" id="KW-1185">Reference proteome</keyword>
<dbReference type="Proteomes" id="UP000219452">
    <property type="component" value="Unassembled WGS sequence"/>
</dbReference>
<dbReference type="EMBL" id="OCNH01000007">
    <property type="protein sequence ID" value="SOD98051.1"/>
    <property type="molecule type" value="Genomic_DNA"/>
</dbReference>
<evidence type="ECO:0000313" key="2">
    <source>
        <dbReference type="Proteomes" id="UP000219452"/>
    </source>
</evidence>
<proteinExistence type="predicted"/>
<dbReference type="OrthoDB" id="966155at2"/>
<protein>
    <submittedName>
        <fullName evidence="1">Uncharacterized protein</fullName>
    </submittedName>
</protein>
<reference evidence="2" key="1">
    <citation type="submission" date="2017-09" db="EMBL/GenBank/DDBJ databases">
        <authorList>
            <person name="Varghese N."/>
            <person name="Submissions S."/>
        </authorList>
    </citation>
    <scope>NUCLEOTIDE SEQUENCE [LARGE SCALE GENOMIC DNA]</scope>
    <source>
        <strain evidence="2">DSM 29961</strain>
    </source>
</reference>
<gene>
    <name evidence="1" type="ORF">SAMN06269250_6010</name>
</gene>
<dbReference type="RefSeq" id="WP_097131126.1">
    <property type="nucleotide sequence ID" value="NZ_OCNH01000007.1"/>
</dbReference>